<sequence length="423" mass="47128">MPSYISCNEMAVGRVRERIARARGLPLDLHFVEPDIDSHPAPTLASLAPLSQLLAPVSHQIRSLDCRLGKPIRTLQCPESNTRRYSLVLSTFLEHITVGALERLAINQENILPGYTSQHYFMEASESSRSHGILQVPTGNTVFISKPPDALETLLFSVTNLELKGLYPRWASKAYHGLVELRLGVFNGVSIPETDLRVILSSSPKLRHLDLGLKITSPSPRDLHDTPVLLEELETLVTGQRSLEELGSFLRLIRPGSRPLSIYLDKSGKCSSHPDIPRVPFDARILAFFARANVETLGIAGTYNYSQVAELLGLVPRVRVLVLNGLCLGNIQANACTEWSNADFCLPDLYLLRETTIAQHFLVWLIQAYHVRRLLLAENSKVTRPDCSSAVYDKLPLTDEASRLECSLEVISSTESYPMQVWD</sequence>
<evidence type="ECO:0000313" key="2">
    <source>
        <dbReference type="Proteomes" id="UP000030108"/>
    </source>
</evidence>
<evidence type="ECO:0008006" key="3">
    <source>
        <dbReference type="Google" id="ProtNLM"/>
    </source>
</evidence>
<dbReference type="EMBL" id="JATN01000322">
    <property type="protein sequence ID" value="EUC54416.1"/>
    <property type="molecule type" value="Genomic_DNA"/>
</dbReference>
<comment type="caution">
    <text evidence="1">The sequence shown here is derived from an EMBL/GenBank/DDBJ whole genome shotgun (WGS) entry which is preliminary data.</text>
</comment>
<accession>X8IZG4</accession>
<dbReference type="OrthoDB" id="3266451at2759"/>
<proteinExistence type="predicted"/>
<feature type="non-terminal residue" evidence="1">
    <location>
        <position position="423"/>
    </location>
</feature>
<name>X8IZG4_9AGAM</name>
<organism evidence="1 2">
    <name type="scientific">Rhizoctonia solani AG-3 Rhs1AP</name>
    <dbReference type="NCBI Taxonomy" id="1086054"/>
    <lineage>
        <taxon>Eukaryota</taxon>
        <taxon>Fungi</taxon>
        <taxon>Dikarya</taxon>
        <taxon>Basidiomycota</taxon>
        <taxon>Agaricomycotina</taxon>
        <taxon>Agaricomycetes</taxon>
        <taxon>Cantharellales</taxon>
        <taxon>Ceratobasidiaceae</taxon>
        <taxon>Rhizoctonia</taxon>
    </lineage>
</organism>
<dbReference type="AlphaFoldDB" id="X8IZG4"/>
<dbReference type="Proteomes" id="UP000030108">
    <property type="component" value="Unassembled WGS sequence"/>
</dbReference>
<reference evidence="2" key="1">
    <citation type="journal article" date="2014" name="Genome Announc.">
        <title>Draft genome sequence of the plant-pathogenic soil fungus Rhizoctonia solani anastomosis group 3 strain Rhs1AP.</title>
        <authorList>
            <person name="Cubeta M.A."/>
            <person name="Thomas E."/>
            <person name="Dean R.A."/>
            <person name="Jabaji S."/>
            <person name="Neate S.M."/>
            <person name="Tavantzis S."/>
            <person name="Toda T."/>
            <person name="Vilgalys R."/>
            <person name="Bharathan N."/>
            <person name="Fedorova-Abrams N."/>
            <person name="Pakala S.B."/>
            <person name="Pakala S.M."/>
            <person name="Zafar N."/>
            <person name="Joardar V."/>
            <person name="Losada L."/>
            <person name="Nierman W.C."/>
        </authorList>
    </citation>
    <scope>NUCLEOTIDE SEQUENCE [LARGE SCALE GENOMIC DNA]</scope>
    <source>
        <strain evidence="2">AG-3</strain>
    </source>
</reference>
<evidence type="ECO:0000313" key="1">
    <source>
        <dbReference type="EMBL" id="EUC54416.1"/>
    </source>
</evidence>
<gene>
    <name evidence="1" type="ORF">RSOL_047470</name>
</gene>
<protein>
    <recommendedName>
        <fullName evidence="3">F-box-like domain protein</fullName>
    </recommendedName>
</protein>